<feature type="region of interest" description="Disordered" evidence="1">
    <location>
        <begin position="1"/>
        <end position="22"/>
    </location>
</feature>
<comment type="caution">
    <text evidence="2">The sequence shown here is derived from an EMBL/GenBank/DDBJ whole genome shotgun (WGS) entry which is preliminary data.</text>
</comment>
<evidence type="ECO:0008006" key="4">
    <source>
        <dbReference type="Google" id="ProtNLM"/>
    </source>
</evidence>
<proteinExistence type="predicted"/>
<name>A0ABP7D3F4_9MICC</name>
<dbReference type="EMBL" id="BAABCJ010000001">
    <property type="protein sequence ID" value="GAA3699067.1"/>
    <property type="molecule type" value="Genomic_DNA"/>
</dbReference>
<organism evidence="2 3">
    <name type="scientific">Zhihengliuella alba</name>
    <dbReference type="NCBI Taxonomy" id="547018"/>
    <lineage>
        <taxon>Bacteria</taxon>
        <taxon>Bacillati</taxon>
        <taxon>Actinomycetota</taxon>
        <taxon>Actinomycetes</taxon>
        <taxon>Micrococcales</taxon>
        <taxon>Micrococcaceae</taxon>
        <taxon>Zhihengliuella</taxon>
    </lineage>
</organism>
<evidence type="ECO:0000256" key="1">
    <source>
        <dbReference type="SAM" id="MobiDB-lite"/>
    </source>
</evidence>
<evidence type="ECO:0000313" key="3">
    <source>
        <dbReference type="Proteomes" id="UP001501536"/>
    </source>
</evidence>
<keyword evidence="3" id="KW-1185">Reference proteome</keyword>
<protein>
    <recommendedName>
        <fullName evidence="4">Terminase small subunit</fullName>
    </recommendedName>
</protein>
<dbReference type="Proteomes" id="UP001501536">
    <property type="component" value="Unassembled WGS sequence"/>
</dbReference>
<reference evidence="3" key="1">
    <citation type="journal article" date="2019" name="Int. J. Syst. Evol. Microbiol.">
        <title>The Global Catalogue of Microorganisms (GCM) 10K type strain sequencing project: providing services to taxonomists for standard genome sequencing and annotation.</title>
        <authorList>
            <consortium name="The Broad Institute Genomics Platform"/>
            <consortium name="The Broad Institute Genome Sequencing Center for Infectious Disease"/>
            <person name="Wu L."/>
            <person name="Ma J."/>
        </authorList>
    </citation>
    <scope>NUCLEOTIDE SEQUENCE [LARGE SCALE GENOMIC DNA]</scope>
    <source>
        <strain evidence="3">JCM 16961</strain>
    </source>
</reference>
<sequence>MSSGGFRANSGPAPDPASGRSAARGLDFQALPSEGFSGDIPAFPLDPIVLFAEHFADGKKIREVDEGASEDFHSREGAVWAEAWRTPQAAAWALDPWRWPVIAEYCRLKVTVELDPGSNASLVGQLHRYREQIGLTPAGLRLNGWQIARDQVSKRRAEREAARSSNEGSSGTLSARERRLRAVGDGGGT</sequence>
<accession>A0ABP7D3F4</accession>
<gene>
    <name evidence="2" type="ORF">GCM10022377_10090</name>
</gene>
<evidence type="ECO:0000313" key="2">
    <source>
        <dbReference type="EMBL" id="GAA3699067.1"/>
    </source>
</evidence>
<feature type="region of interest" description="Disordered" evidence="1">
    <location>
        <begin position="156"/>
        <end position="189"/>
    </location>
</feature>